<evidence type="ECO:0000256" key="4">
    <source>
        <dbReference type="ARBA" id="ARBA00022475"/>
    </source>
</evidence>
<evidence type="ECO:0000313" key="11">
    <source>
        <dbReference type="Proteomes" id="UP000218775"/>
    </source>
</evidence>
<feature type="transmembrane region" description="Helical" evidence="9">
    <location>
        <begin position="89"/>
        <end position="114"/>
    </location>
</feature>
<feature type="transmembrane region" description="Helical" evidence="9">
    <location>
        <begin position="62"/>
        <end position="82"/>
    </location>
</feature>
<name>A0A2A4X0D6_UNCAE</name>
<organism evidence="10 11">
    <name type="scientific">Aerophobetes bacterium</name>
    <dbReference type="NCBI Taxonomy" id="2030807"/>
    <lineage>
        <taxon>Bacteria</taxon>
        <taxon>Candidatus Aerophobota</taxon>
    </lineage>
</organism>
<dbReference type="AlphaFoldDB" id="A0A2A4X0D6"/>
<evidence type="ECO:0000256" key="1">
    <source>
        <dbReference type="ARBA" id="ARBA00004651"/>
    </source>
</evidence>
<dbReference type="Proteomes" id="UP000218775">
    <property type="component" value="Unassembled WGS sequence"/>
</dbReference>
<reference evidence="11" key="1">
    <citation type="submission" date="2017-08" db="EMBL/GenBank/DDBJ databases">
        <title>A dynamic microbial community with high functional redundancy inhabits the cold, oxic subseafloor aquifer.</title>
        <authorList>
            <person name="Tully B.J."/>
            <person name="Wheat C.G."/>
            <person name="Glazer B.T."/>
            <person name="Huber J.A."/>
        </authorList>
    </citation>
    <scope>NUCLEOTIDE SEQUENCE [LARGE SCALE GENOMIC DNA]</scope>
</reference>
<evidence type="ECO:0000256" key="6">
    <source>
        <dbReference type="ARBA" id="ARBA00022989"/>
    </source>
</evidence>
<comment type="caution">
    <text evidence="10">The sequence shown here is derived from an EMBL/GenBank/DDBJ whole genome shotgun (WGS) entry which is preliminary data.</text>
</comment>
<feature type="transmembrane region" description="Helical" evidence="9">
    <location>
        <begin position="210"/>
        <end position="243"/>
    </location>
</feature>
<evidence type="ECO:0000256" key="2">
    <source>
        <dbReference type="ARBA" id="ARBA00008034"/>
    </source>
</evidence>
<evidence type="ECO:0000256" key="9">
    <source>
        <dbReference type="SAM" id="Phobius"/>
    </source>
</evidence>
<feature type="transmembrane region" description="Helical" evidence="9">
    <location>
        <begin position="169"/>
        <end position="190"/>
    </location>
</feature>
<dbReference type="SUPFAM" id="SSF81345">
    <property type="entry name" value="ABC transporter involved in vitamin B12 uptake, BtuC"/>
    <property type="match status" value="1"/>
</dbReference>
<dbReference type="PANTHER" id="PTHR30477:SF8">
    <property type="entry name" value="METAL TRANSPORT SYSTEM MEMBRANE PROTEIN CT_070-RELATED"/>
    <property type="match status" value="1"/>
</dbReference>
<evidence type="ECO:0000256" key="3">
    <source>
        <dbReference type="ARBA" id="ARBA00022448"/>
    </source>
</evidence>
<proteinExistence type="inferred from homology"/>
<dbReference type="GO" id="GO:0043190">
    <property type="term" value="C:ATP-binding cassette (ABC) transporter complex"/>
    <property type="evidence" value="ECO:0007669"/>
    <property type="project" value="InterPro"/>
</dbReference>
<dbReference type="GO" id="GO:0010043">
    <property type="term" value="P:response to zinc ion"/>
    <property type="evidence" value="ECO:0007669"/>
    <property type="project" value="TreeGrafter"/>
</dbReference>
<protein>
    <recommendedName>
        <fullName evidence="12">Metal ABC transporter permease</fullName>
    </recommendedName>
</protein>
<feature type="transmembrane region" description="Helical" evidence="9">
    <location>
        <begin position="6"/>
        <end position="24"/>
    </location>
</feature>
<comment type="similarity">
    <text evidence="2 8">Belongs to the ABC-3 integral membrane protein family.</text>
</comment>
<sequence length="330" mass="35901">MNPYSGVTFFEFFAVLFSRIARLFTQDTVTLVSDEVQLLALIGVALSASVLGGILYMKKMTMAAGALSHTVLLGIVVAFLALKAMSGALFVSVYSLPTLLIGGLIAAVITLFLNEVLHKKLGVEKGASVGLVFTTLFALSLVLVSIYLKNTHIGLDSIMGNIDGVHRDDLKPIYVLAVVNACFIILFFRPLMMDAFDPMFASLVGVRNKIIVPVTLILLALSATVFFKAIGVFLFLAFLVIPIFIARAWTHNLKFLLLFATVISCVGSIIGVALSRHFLSYYQLPLSSSALVALVVACLGALLLGLKRFKTVVINRRKRYSLNKIWAHKP</sequence>
<dbReference type="InterPro" id="IPR037294">
    <property type="entry name" value="ABC_BtuC-like"/>
</dbReference>
<evidence type="ECO:0000256" key="8">
    <source>
        <dbReference type="RuleBase" id="RU003943"/>
    </source>
</evidence>
<gene>
    <name evidence="10" type="ORF">COB21_05060</name>
</gene>
<keyword evidence="4" id="KW-1003">Cell membrane</keyword>
<dbReference type="InterPro" id="IPR001626">
    <property type="entry name" value="ABC_TroCD"/>
</dbReference>
<accession>A0A2A4X0D6</accession>
<feature type="transmembrane region" description="Helical" evidence="9">
    <location>
        <begin position="255"/>
        <end position="274"/>
    </location>
</feature>
<keyword evidence="5 8" id="KW-0812">Transmembrane</keyword>
<keyword evidence="7 9" id="KW-0472">Membrane</keyword>
<feature type="transmembrane region" description="Helical" evidence="9">
    <location>
        <begin position="126"/>
        <end position="148"/>
    </location>
</feature>
<evidence type="ECO:0000256" key="7">
    <source>
        <dbReference type="ARBA" id="ARBA00023136"/>
    </source>
</evidence>
<feature type="transmembrane region" description="Helical" evidence="9">
    <location>
        <begin position="36"/>
        <end position="56"/>
    </location>
</feature>
<dbReference type="Gene3D" id="1.10.3470.10">
    <property type="entry name" value="ABC transporter involved in vitamin B12 uptake, BtuC"/>
    <property type="match status" value="1"/>
</dbReference>
<dbReference type="EMBL" id="NVUK01000037">
    <property type="protein sequence ID" value="PCI75936.1"/>
    <property type="molecule type" value="Genomic_DNA"/>
</dbReference>
<keyword evidence="6 9" id="KW-1133">Transmembrane helix</keyword>
<dbReference type="Pfam" id="PF00950">
    <property type="entry name" value="ABC-3"/>
    <property type="match status" value="1"/>
</dbReference>
<dbReference type="GO" id="GO:0055085">
    <property type="term" value="P:transmembrane transport"/>
    <property type="evidence" value="ECO:0007669"/>
    <property type="project" value="InterPro"/>
</dbReference>
<keyword evidence="3 8" id="KW-0813">Transport</keyword>
<dbReference type="PANTHER" id="PTHR30477">
    <property type="entry name" value="ABC-TRANSPORTER METAL-BINDING PROTEIN"/>
    <property type="match status" value="1"/>
</dbReference>
<comment type="subcellular location">
    <subcellularLocation>
        <location evidence="1 8">Cell membrane</location>
        <topology evidence="1 8">Multi-pass membrane protein</topology>
    </subcellularLocation>
</comment>
<evidence type="ECO:0000256" key="5">
    <source>
        <dbReference type="ARBA" id="ARBA00022692"/>
    </source>
</evidence>
<evidence type="ECO:0008006" key="12">
    <source>
        <dbReference type="Google" id="ProtNLM"/>
    </source>
</evidence>
<evidence type="ECO:0000313" key="10">
    <source>
        <dbReference type="EMBL" id="PCI75936.1"/>
    </source>
</evidence>
<feature type="transmembrane region" description="Helical" evidence="9">
    <location>
        <begin position="286"/>
        <end position="306"/>
    </location>
</feature>